<evidence type="ECO:0000313" key="1">
    <source>
        <dbReference type="EMBL" id="BCI64779.1"/>
    </source>
</evidence>
<name>A0A7G1HYJ6_9BACT</name>
<reference evidence="2" key="1">
    <citation type="submission" date="2020-07" db="EMBL/GenBank/DDBJ databases">
        <title>Complete genome sequencing of Coprobacter sp. strain 2CBH44.</title>
        <authorList>
            <person name="Sakamoto M."/>
            <person name="Murakami T."/>
            <person name="Mori H."/>
        </authorList>
    </citation>
    <scope>NUCLEOTIDE SEQUENCE [LARGE SCALE GENOMIC DNA]</scope>
    <source>
        <strain evidence="2">2CBH44</strain>
    </source>
</reference>
<proteinExistence type="predicted"/>
<organism evidence="1 2">
    <name type="scientific">Coprobacter secundus subsp. similis</name>
    <dbReference type="NCBI Taxonomy" id="2751153"/>
    <lineage>
        <taxon>Bacteria</taxon>
        <taxon>Pseudomonadati</taxon>
        <taxon>Bacteroidota</taxon>
        <taxon>Bacteroidia</taxon>
        <taxon>Bacteroidales</taxon>
        <taxon>Barnesiellaceae</taxon>
        <taxon>Coprobacter</taxon>
    </lineage>
</organism>
<protein>
    <submittedName>
        <fullName evidence="1">Uncharacterized protein</fullName>
    </submittedName>
</protein>
<dbReference type="EMBL" id="AP023322">
    <property type="protein sequence ID" value="BCI64779.1"/>
    <property type="molecule type" value="Genomic_DNA"/>
</dbReference>
<gene>
    <name evidence="1" type="ORF">Cop2CBH44_31320</name>
</gene>
<accession>A0A7G1HYJ6</accession>
<evidence type="ECO:0000313" key="2">
    <source>
        <dbReference type="Proteomes" id="UP000594042"/>
    </source>
</evidence>
<dbReference type="KEGG" id="copr:Cop2CBH44_31320"/>
<dbReference type="AlphaFoldDB" id="A0A7G1HYJ6"/>
<sequence length="47" mass="5611">MKIEPANSLFSLISISKPKYRSYENNNTRPYNKRLTAYIHYYPLLTT</sequence>
<keyword evidence="2" id="KW-1185">Reference proteome</keyword>
<dbReference type="Proteomes" id="UP000594042">
    <property type="component" value="Chromosome"/>
</dbReference>